<reference evidence="5" key="1">
    <citation type="submission" date="2017-02" db="EMBL/GenBank/DDBJ databases">
        <authorList>
            <person name="Mornico D."/>
        </authorList>
    </citation>
    <scope>NUCLEOTIDE SEQUENCE [LARGE SCALE GENOMIC DNA]</scope>
</reference>
<gene>
    <name evidence="3 4" type="primary">cmoB</name>
    <name evidence="4" type="ORF">A1019T_00912</name>
</gene>
<feature type="binding site" evidence="3">
    <location>
        <begin position="166"/>
        <end position="168"/>
    </location>
    <ligand>
        <name>carboxy-S-adenosyl-L-methionine</name>
        <dbReference type="ChEBI" id="CHEBI:134278"/>
    </ligand>
</feature>
<dbReference type="NCBIfam" id="NF011650">
    <property type="entry name" value="PRK15068.1"/>
    <property type="match status" value="1"/>
</dbReference>
<dbReference type="GO" id="GO:0002098">
    <property type="term" value="P:tRNA wobble uridine modification"/>
    <property type="evidence" value="ECO:0007669"/>
    <property type="project" value="InterPro"/>
</dbReference>
<sequence>MTNKTIETAERELYLALIQRAQYRPIATQWLANLPQWLSDIKDKRKYAHAPAYLSSVENLPQLDIKNVDLNSDVLTIDTQLTEGQNKQITALMKQLMPWRKGPFQIGIGDNKVFIDTEWHSDWKWNRVAPHLGTLEGRYVLDVGGGSGYHGWRMAGAGAKQVIIIDPSCLFYHQFMAIRHFVAGFDADTDDDKTGVGYRTHYIPVGLEELPSSSDQGNQLFDTVFCMGVLYHRQSPFEHLHQLRNQLIKGGQLVLETLVVEGDKNTVLVPHDRYAKMNNVYFLPSVAALTGWLEKVGFSDVKCVDIDITSTEEQRATDWMTYQSLKDFLDPNDPTKTIEGYPAPMRATLIATK</sequence>
<name>A0A1R4EEM3_9GAMM</name>
<evidence type="ECO:0000313" key="4">
    <source>
        <dbReference type="EMBL" id="SJM36943.1"/>
    </source>
</evidence>
<keyword evidence="4" id="KW-0489">Methyltransferase</keyword>
<evidence type="ECO:0000256" key="2">
    <source>
        <dbReference type="ARBA" id="ARBA00022694"/>
    </source>
</evidence>
<feature type="binding site" evidence="3">
    <location>
        <position position="346"/>
    </location>
    <ligand>
        <name>carboxy-S-adenosyl-L-methionine</name>
        <dbReference type="ChEBI" id="CHEBI:134278"/>
    </ligand>
</feature>
<dbReference type="CDD" id="cd02440">
    <property type="entry name" value="AdoMet_MTases"/>
    <property type="match status" value="1"/>
</dbReference>
<comment type="function">
    <text evidence="3">Catalyzes carboxymethyl transfer from carboxy-S-adenosyl-L-methionine (Cx-SAM) to 5-hydroxyuridine (ho5U) to form 5-carboxymethoxyuridine (cmo5U) at position 34 in tRNAs.</text>
</comment>
<dbReference type="InterPro" id="IPR010017">
    <property type="entry name" value="CmoB"/>
</dbReference>
<proteinExistence type="inferred from homology"/>
<dbReference type="EC" id="2.5.1.-" evidence="3"/>
<feature type="binding site" evidence="3">
    <location>
        <position position="101"/>
    </location>
    <ligand>
        <name>carboxy-S-adenosyl-L-methionine</name>
        <dbReference type="ChEBI" id="CHEBI:134278"/>
    </ligand>
</feature>
<dbReference type="HAMAP" id="MF_01590">
    <property type="entry name" value="tRNA_carboxymethyltr_CmoB"/>
    <property type="match status" value="1"/>
</dbReference>
<dbReference type="STRING" id="1945520.A1019T_00912"/>
<dbReference type="RefSeq" id="WP_077448353.1">
    <property type="nucleotide sequence ID" value="NZ_FUGD01000066.1"/>
</dbReference>
<keyword evidence="2 3" id="KW-0819">tRNA processing</keyword>
<dbReference type="Proteomes" id="UP000188169">
    <property type="component" value="Unassembled WGS sequence"/>
</dbReference>
<organism evidence="4 5">
    <name type="scientific">Psychrobacter pasteurii</name>
    <dbReference type="NCBI Taxonomy" id="1945520"/>
    <lineage>
        <taxon>Bacteria</taxon>
        <taxon>Pseudomonadati</taxon>
        <taxon>Pseudomonadota</taxon>
        <taxon>Gammaproteobacteria</taxon>
        <taxon>Moraxellales</taxon>
        <taxon>Moraxellaceae</taxon>
        <taxon>Psychrobacter</taxon>
    </lineage>
</organism>
<evidence type="ECO:0000313" key="5">
    <source>
        <dbReference type="Proteomes" id="UP000188169"/>
    </source>
</evidence>
<dbReference type="GO" id="GO:0008168">
    <property type="term" value="F:methyltransferase activity"/>
    <property type="evidence" value="ECO:0007669"/>
    <property type="project" value="UniProtKB-KW"/>
</dbReference>
<comment type="subunit">
    <text evidence="3">Homotetramer.</text>
</comment>
<dbReference type="NCBIfam" id="TIGR00452">
    <property type="entry name" value="tRNA 5-methoxyuridine(34)/uridine 5-oxyacetic acid(34) synthase CmoB"/>
    <property type="match status" value="1"/>
</dbReference>
<comment type="similarity">
    <text evidence="3">Belongs to the class I-like SAM-binding methyltransferase superfamily. CmoB family.</text>
</comment>
<dbReference type="InterPro" id="IPR029063">
    <property type="entry name" value="SAM-dependent_MTases_sf"/>
</dbReference>
<dbReference type="EMBL" id="FUGD01000066">
    <property type="protein sequence ID" value="SJM36943.1"/>
    <property type="molecule type" value="Genomic_DNA"/>
</dbReference>
<feature type="binding site" evidence="3">
    <location>
        <begin position="207"/>
        <end position="208"/>
    </location>
    <ligand>
        <name>carboxy-S-adenosyl-L-methionine</name>
        <dbReference type="ChEBI" id="CHEBI:134278"/>
    </ligand>
</feature>
<dbReference type="InterPro" id="IPR027555">
    <property type="entry name" value="Mo5U34_MeTrfas-like"/>
</dbReference>
<feature type="binding site" evidence="3">
    <location>
        <position position="119"/>
    </location>
    <ligand>
        <name>carboxy-S-adenosyl-L-methionine</name>
        <dbReference type="ChEBI" id="CHEBI:134278"/>
    </ligand>
</feature>
<dbReference type="GO" id="GO:0032259">
    <property type="term" value="P:methylation"/>
    <property type="evidence" value="ECO:0007669"/>
    <property type="project" value="UniProtKB-KW"/>
</dbReference>
<keyword evidence="1 3" id="KW-0808">Transferase</keyword>
<dbReference type="Gene3D" id="3.40.50.150">
    <property type="entry name" value="Vaccinia Virus protein VP39"/>
    <property type="match status" value="1"/>
</dbReference>
<dbReference type="AlphaFoldDB" id="A0A1R4EEM3"/>
<dbReference type="OrthoDB" id="9773188at2"/>
<feature type="binding site" evidence="3">
    <location>
        <position position="144"/>
    </location>
    <ligand>
        <name>carboxy-S-adenosyl-L-methionine</name>
        <dbReference type="ChEBI" id="CHEBI:134278"/>
    </ligand>
</feature>
<dbReference type="GO" id="GO:0016765">
    <property type="term" value="F:transferase activity, transferring alkyl or aryl (other than methyl) groups"/>
    <property type="evidence" value="ECO:0007669"/>
    <property type="project" value="UniProtKB-UniRule"/>
</dbReference>
<comment type="catalytic activity">
    <reaction evidence="3">
        <text>carboxy-S-adenosyl-L-methionine + 5-hydroxyuridine(34) in tRNA = 5-carboxymethoxyuridine(34) in tRNA + S-adenosyl-L-homocysteine + H(+)</text>
        <dbReference type="Rhea" id="RHEA:52848"/>
        <dbReference type="Rhea" id="RHEA-COMP:13381"/>
        <dbReference type="Rhea" id="RHEA-COMP:13383"/>
        <dbReference type="ChEBI" id="CHEBI:15378"/>
        <dbReference type="ChEBI" id="CHEBI:57856"/>
        <dbReference type="ChEBI" id="CHEBI:134278"/>
        <dbReference type="ChEBI" id="CHEBI:136877"/>
        <dbReference type="ChEBI" id="CHEBI:136879"/>
    </reaction>
</comment>
<feature type="binding site" evidence="3">
    <location>
        <position position="227"/>
    </location>
    <ligand>
        <name>carboxy-S-adenosyl-L-methionine</name>
        <dbReference type="ChEBI" id="CHEBI:134278"/>
    </ligand>
</feature>
<evidence type="ECO:0000256" key="1">
    <source>
        <dbReference type="ARBA" id="ARBA00022679"/>
    </source>
</evidence>
<accession>A0A1R4EEM3</accession>
<dbReference type="SUPFAM" id="SSF53335">
    <property type="entry name" value="S-adenosyl-L-methionine-dependent methyltransferases"/>
    <property type="match status" value="1"/>
</dbReference>
<dbReference type="Pfam" id="PF08003">
    <property type="entry name" value="Methyltransf_9"/>
    <property type="match status" value="1"/>
</dbReference>
<feature type="binding site" evidence="3">
    <location>
        <position position="231"/>
    </location>
    <ligand>
        <name>carboxy-S-adenosyl-L-methionine</name>
        <dbReference type="ChEBI" id="CHEBI:134278"/>
    </ligand>
</feature>
<keyword evidence="5" id="KW-1185">Reference proteome</keyword>
<evidence type="ECO:0000256" key="3">
    <source>
        <dbReference type="HAMAP-Rule" id="MF_01590"/>
    </source>
</evidence>
<protein>
    <recommendedName>
        <fullName evidence="3">tRNA U34 carboxymethyltransferase</fullName>
        <ecNumber evidence="3">2.5.1.-</ecNumber>
    </recommendedName>
</protein>
<feature type="binding site" evidence="3">
    <location>
        <position position="124"/>
    </location>
    <ligand>
        <name>carboxy-S-adenosyl-L-methionine</name>
        <dbReference type="ChEBI" id="CHEBI:134278"/>
    </ligand>
</feature>